<protein>
    <recommendedName>
        <fullName evidence="1">DUF8091 domain-containing protein</fullName>
    </recommendedName>
</protein>
<evidence type="ECO:0000259" key="1">
    <source>
        <dbReference type="Pfam" id="PF26351"/>
    </source>
</evidence>
<organism evidence="2 3">
    <name type="scientific">Methanocella arvoryzae (strain DSM 22066 / NBRC 105507 / MRE50)</name>
    <dbReference type="NCBI Taxonomy" id="351160"/>
    <lineage>
        <taxon>Archaea</taxon>
        <taxon>Methanobacteriati</taxon>
        <taxon>Methanobacteriota</taxon>
        <taxon>Stenosarchaea group</taxon>
        <taxon>Methanomicrobia</taxon>
        <taxon>Methanocellales</taxon>
        <taxon>Methanocellaceae</taxon>
        <taxon>Methanocella</taxon>
    </lineage>
</organism>
<accession>Q0W5E0</accession>
<dbReference type="AlphaFoldDB" id="Q0W5E0"/>
<dbReference type="InterPro" id="IPR058404">
    <property type="entry name" value="DUF8091"/>
</dbReference>
<dbReference type="Pfam" id="PF26351">
    <property type="entry name" value="DUF8091"/>
    <property type="match status" value="1"/>
</dbReference>
<name>Q0W5E0_METAR</name>
<proteinExistence type="predicted"/>
<dbReference type="STRING" id="351160.RCIX1087"/>
<dbReference type="KEGG" id="rci:RCIX1087"/>
<keyword evidence="3" id="KW-1185">Reference proteome</keyword>
<dbReference type="eggNOG" id="arCOG12582">
    <property type="taxonomic scope" value="Archaea"/>
</dbReference>
<gene>
    <name evidence="2" type="ORF">RCIX1087</name>
</gene>
<reference evidence="2 3" key="1">
    <citation type="journal article" date="2006" name="Science">
        <title>Genome of rice cluster I archaea -- the key methane producers in the rice rhizosphere.</title>
        <authorList>
            <person name="Erkel C."/>
            <person name="Kube M."/>
            <person name="Reinhardt R."/>
            <person name="Liesack W."/>
        </authorList>
    </citation>
    <scope>NUCLEOTIDE SEQUENCE [LARGE SCALE GENOMIC DNA]</scope>
    <source>
        <strain evidence="3">DSM 22066 / NBRC 105507 / MRE50</strain>
    </source>
</reference>
<dbReference type="Proteomes" id="UP000000663">
    <property type="component" value="Chromosome"/>
</dbReference>
<sequence>MPVDGFYVDIVRGDCITKSLLIEIQTRNFSAIKRKLEKLLSSHPVRLVYPIAREKWIVKLADNGDGPIIRRKSPKRGAFEDAFLELVRLPELLRNPGFSIELLLIEEEEVRRYDGARGWRRRGWVTEERRLLQVVDQRTLSTPADMLAFIPDTLAEPFTVSELAAATARPAWLAGKMAYCMRKAGCLTPVGKRGNAILYARRLSD</sequence>
<feature type="domain" description="DUF8091" evidence="1">
    <location>
        <begin position="2"/>
        <end position="140"/>
    </location>
</feature>
<dbReference type="EMBL" id="AM114193">
    <property type="protein sequence ID" value="CAJ36403.1"/>
    <property type="molecule type" value="Genomic_DNA"/>
</dbReference>
<evidence type="ECO:0000313" key="3">
    <source>
        <dbReference type="Proteomes" id="UP000000663"/>
    </source>
</evidence>
<evidence type="ECO:0000313" key="2">
    <source>
        <dbReference type="EMBL" id="CAJ36403.1"/>
    </source>
</evidence>